<dbReference type="EMBL" id="WQLA01000002">
    <property type="protein sequence ID" value="MVN90572.1"/>
    <property type="molecule type" value="Genomic_DNA"/>
</dbReference>
<protein>
    <recommendedName>
        <fullName evidence="4">DUF4157 domain-containing protein</fullName>
    </recommendedName>
</protein>
<keyword evidence="1" id="KW-1133">Transmembrane helix</keyword>
<sequence>MKFPVIVVSSLKVDGMAVFPFILVRTQVLKNDVVLLRHETIHLKQAAELLVIPFYLLYLLNYLVNRLKYNNHQTAYEQIVFEREAYRFERDDQYLSRRKLWAWVSCFS</sequence>
<gene>
    <name evidence="2" type="ORF">GO816_05475</name>
</gene>
<evidence type="ECO:0008006" key="4">
    <source>
        <dbReference type="Google" id="ProtNLM"/>
    </source>
</evidence>
<dbReference type="Proteomes" id="UP000434850">
    <property type="component" value="Unassembled WGS sequence"/>
</dbReference>
<dbReference type="RefSeq" id="WP_157540351.1">
    <property type="nucleotide sequence ID" value="NZ_WQLA01000002.1"/>
</dbReference>
<reference evidence="2 3" key="1">
    <citation type="submission" date="2019-12" db="EMBL/GenBank/DDBJ databases">
        <title>Mucilaginibacter sp. HME9299 genome sequencing and assembly.</title>
        <authorList>
            <person name="Kang H."/>
            <person name="Kim H."/>
            <person name="Joh K."/>
        </authorList>
    </citation>
    <scope>NUCLEOTIDE SEQUENCE [LARGE SCALE GENOMIC DNA]</scope>
    <source>
        <strain evidence="2 3">HME9299</strain>
    </source>
</reference>
<organism evidence="2 3">
    <name type="scientific">Mucilaginibacter aquatilis</name>
    <dbReference type="NCBI Taxonomy" id="1517760"/>
    <lineage>
        <taxon>Bacteria</taxon>
        <taxon>Pseudomonadati</taxon>
        <taxon>Bacteroidota</taxon>
        <taxon>Sphingobacteriia</taxon>
        <taxon>Sphingobacteriales</taxon>
        <taxon>Sphingobacteriaceae</taxon>
        <taxon>Mucilaginibacter</taxon>
    </lineage>
</organism>
<comment type="caution">
    <text evidence="2">The sequence shown here is derived from an EMBL/GenBank/DDBJ whole genome shotgun (WGS) entry which is preliminary data.</text>
</comment>
<dbReference type="OrthoDB" id="1027344at2"/>
<proteinExistence type="predicted"/>
<keyword evidence="1" id="KW-0472">Membrane</keyword>
<evidence type="ECO:0000313" key="2">
    <source>
        <dbReference type="EMBL" id="MVN90572.1"/>
    </source>
</evidence>
<feature type="transmembrane region" description="Helical" evidence="1">
    <location>
        <begin position="6"/>
        <end position="24"/>
    </location>
</feature>
<keyword evidence="3" id="KW-1185">Reference proteome</keyword>
<evidence type="ECO:0000256" key="1">
    <source>
        <dbReference type="SAM" id="Phobius"/>
    </source>
</evidence>
<keyword evidence="1" id="KW-0812">Transmembrane</keyword>
<dbReference type="AlphaFoldDB" id="A0A6I4I680"/>
<accession>A0A6I4I680</accession>
<feature type="transmembrane region" description="Helical" evidence="1">
    <location>
        <begin position="45"/>
        <end position="64"/>
    </location>
</feature>
<name>A0A6I4I680_9SPHI</name>
<evidence type="ECO:0000313" key="3">
    <source>
        <dbReference type="Proteomes" id="UP000434850"/>
    </source>
</evidence>